<evidence type="ECO:0000256" key="1">
    <source>
        <dbReference type="ARBA" id="ARBA00023015"/>
    </source>
</evidence>
<evidence type="ECO:0000313" key="5">
    <source>
        <dbReference type="Proteomes" id="UP000284495"/>
    </source>
</evidence>
<dbReference type="GO" id="GO:0003700">
    <property type="term" value="F:DNA-binding transcription factor activity"/>
    <property type="evidence" value="ECO:0007669"/>
    <property type="project" value="InterPro"/>
</dbReference>
<dbReference type="AlphaFoldDB" id="A0A415KZP4"/>
<keyword evidence="2" id="KW-0804">Transcription</keyword>
<dbReference type="Pfam" id="PF12833">
    <property type="entry name" value="HTH_18"/>
    <property type="match status" value="1"/>
</dbReference>
<evidence type="ECO:0000256" key="2">
    <source>
        <dbReference type="ARBA" id="ARBA00023163"/>
    </source>
</evidence>
<comment type="caution">
    <text evidence="4">The sequence shown here is derived from an EMBL/GenBank/DDBJ whole genome shotgun (WGS) entry which is preliminary data.</text>
</comment>
<name>A0A415KZP4_9BACE</name>
<gene>
    <name evidence="4" type="ORF">DW027_00085</name>
</gene>
<dbReference type="RefSeq" id="WP_118218652.1">
    <property type="nucleotide sequence ID" value="NZ_JAQEAW010000004.1"/>
</dbReference>
<accession>A0A415KZP4</accession>
<feature type="domain" description="HTH araC/xylS-type" evidence="3">
    <location>
        <begin position="1"/>
        <end position="52"/>
    </location>
</feature>
<dbReference type="PROSITE" id="PS01124">
    <property type="entry name" value="HTH_ARAC_FAMILY_2"/>
    <property type="match status" value="1"/>
</dbReference>
<keyword evidence="1" id="KW-0805">Transcription regulation</keyword>
<dbReference type="InterPro" id="IPR009057">
    <property type="entry name" value="Homeodomain-like_sf"/>
</dbReference>
<dbReference type="EMBL" id="QROO01000001">
    <property type="protein sequence ID" value="RHL41708.1"/>
    <property type="molecule type" value="Genomic_DNA"/>
</dbReference>
<organism evidence="4 5">
    <name type="scientific">Bacteroides xylanisolvens</name>
    <dbReference type="NCBI Taxonomy" id="371601"/>
    <lineage>
        <taxon>Bacteria</taxon>
        <taxon>Pseudomonadati</taxon>
        <taxon>Bacteroidota</taxon>
        <taxon>Bacteroidia</taxon>
        <taxon>Bacteroidales</taxon>
        <taxon>Bacteroidaceae</taxon>
        <taxon>Bacteroides</taxon>
    </lineage>
</organism>
<sequence>MTVIGFVKDFRLKKAAQLLVKNQLNVTKIAYMVGHSERRYFNDDFKKRFGHSYKKRSIIL</sequence>
<protein>
    <submittedName>
        <fullName evidence="4">Helix-turn-helix domain-containing protein</fullName>
    </submittedName>
</protein>
<dbReference type="Gene3D" id="1.10.10.60">
    <property type="entry name" value="Homeodomain-like"/>
    <property type="match status" value="1"/>
</dbReference>
<evidence type="ECO:0000259" key="3">
    <source>
        <dbReference type="PROSITE" id="PS01124"/>
    </source>
</evidence>
<proteinExistence type="predicted"/>
<dbReference type="GO" id="GO:0043565">
    <property type="term" value="F:sequence-specific DNA binding"/>
    <property type="evidence" value="ECO:0007669"/>
    <property type="project" value="InterPro"/>
</dbReference>
<dbReference type="InterPro" id="IPR018060">
    <property type="entry name" value="HTH_AraC"/>
</dbReference>
<reference evidence="4 5" key="1">
    <citation type="submission" date="2018-08" db="EMBL/GenBank/DDBJ databases">
        <title>A genome reference for cultivated species of the human gut microbiota.</title>
        <authorList>
            <person name="Zou Y."/>
            <person name="Xue W."/>
            <person name="Luo G."/>
        </authorList>
    </citation>
    <scope>NUCLEOTIDE SEQUENCE [LARGE SCALE GENOMIC DNA]</scope>
    <source>
        <strain evidence="4 5">AF38-2</strain>
    </source>
</reference>
<evidence type="ECO:0000313" key="4">
    <source>
        <dbReference type="EMBL" id="RHL41708.1"/>
    </source>
</evidence>
<dbReference type="SUPFAM" id="SSF46689">
    <property type="entry name" value="Homeodomain-like"/>
    <property type="match status" value="1"/>
</dbReference>
<dbReference type="Proteomes" id="UP000284495">
    <property type="component" value="Unassembled WGS sequence"/>
</dbReference>